<comment type="subunit">
    <text evidence="2 10">Heterotrimer of A, B and C subunits.</text>
</comment>
<evidence type="ECO:0000256" key="2">
    <source>
        <dbReference type="ARBA" id="ARBA00011123"/>
    </source>
</evidence>
<dbReference type="NCBIfam" id="TIGR00132">
    <property type="entry name" value="gatA"/>
    <property type="match status" value="1"/>
</dbReference>
<evidence type="ECO:0000256" key="4">
    <source>
        <dbReference type="ARBA" id="ARBA00014428"/>
    </source>
</evidence>
<dbReference type="InterPro" id="IPR020556">
    <property type="entry name" value="Amidase_CS"/>
</dbReference>
<evidence type="ECO:0000256" key="9">
    <source>
        <dbReference type="ARBA" id="ARBA00047407"/>
    </source>
</evidence>
<dbReference type="HOGENOM" id="CLU_009600_0_3_4"/>
<keyword evidence="5 10" id="KW-0436">Ligase</keyword>
<comment type="similarity">
    <text evidence="1 10">Belongs to the amidase family. GatA subfamily.</text>
</comment>
<dbReference type="HAMAP" id="MF_00120">
    <property type="entry name" value="GatA"/>
    <property type="match status" value="1"/>
</dbReference>
<evidence type="ECO:0000256" key="3">
    <source>
        <dbReference type="ARBA" id="ARBA00012739"/>
    </source>
</evidence>
<dbReference type="InterPro" id="IPR000120">
    <property type="entry name" value="Amidase"/>
</dbReference>
<keyword evidence="7 10" id="KW-0067">ATP-binding</keyword>
<dbReference type="GO" id="GO:0005524">
    <property type="term" value="F:ATP binding"/>
    <property type="evidence" value="ECO:0007669"/>
    <property type="project" value="UniProtKB-KW"/>
</dbReference>
<keyword evidence="12" id="KW-0808">Transferase</keyword>
<dbReference type="PANTHER" id="PTHR11895:SF151">
    <property type="entry name" value="GLUTAMYL-TRNA(GLN) AMIDOTRANSFERASE SUBUNIT A"/>
    <property type="match status" value="1"/>
</dbReference>
<dbReference type="EC" id="6.3.5.7" evidence="3 10"/>
<dbReference type="RefSeq" id="WP_202635433.1">
    <property type="nucleotide sequence ID" value="NZ_CP010554.1"/>
</dbReference>
<accession>A0A0C5JIW7</accession>
<dbReference type="KEGG" id="rbu:PG1C_00060"/>
<gene>
    <name evidence="10" type="primary">gatA</name>
    <name evidence="12" type="ORF">PG1C_00060</name>
</gene>
<dbReference type="EMBL" id="CP010554">
    <property type="protein sequence ID" value="AJP47261.1"/>
    <property type="molecule type" value="Genomic_DNA"/>
</dbReference>
<comment type="catalytic activity">
    <reaction evidence="9 10">
        <text>L-glutamyl-tRNA(Gln) + L-glutamine + ATP + H2O = L-glutaminyl-tRNA(Gln) + L-glutamate + ADP + phosphate + H(+)</text>
        <dbReference type="Rhea" id="RHEA:17521"/>
        <dbReference type="Rhea" id="RHEA-COMP:9681"/>
        <dbReference type="Rhea" id="RHEA-COMP:9684"/>
        <dbReference type="ChEBI" id="CHEBI:15377"/>
        <dbReference type="ChEBI" id="CHEBI:15378"/>
        <dbReference type="ChEBI" id="CHEBI:29985"/>
        <dbReference type="ChEBI" id="CHEBI:30616"/>
        <dbReference type="ChEBI" id="CHEBI:43474"/>
        <dbReference type="ChEBI" id="CHEBI:58359"/>
        <dbReference type="ChEBI" id="CHEBI:78520"/>
        <dbReference type="ChEBI" id="CHEBI:78521"/>
        <dbReference type="ChEBI" id="CHEBI:456216"/>
        <dbReference type="EC" id="6.3.5.7"/>
    </reaction>
</comment>
<reference evidence="12 13" key="1">
    <citation type="journal article" date="2015" name="Genome Announc.">
        <title>Complete Genome Sequence of a Novel Bacterium within the Family Rhodocyclaceae That Degrades Polycyclic Aromatic Hydrocarbons.</title>
        <authorList>
            <person name="Singleton D.R."/>
            <person name="Dickey A.N."/>
            <person name="Scholl E.H."/>
            <person name="Wright F.A."/>
            <person name="Aitken M.D."/>
        </authorList>
    </citation>
    <scope>NUCLEOTIDE SEQUENCE [LARGE SCALE GENOMIC DNA]</scope>
    <source>
        <strain evidence="13">PG1-Ca6</strain>
    </source>
</reference>
<protein>
    <recommendedName>
        <fullName evidence="4 10">Glutamyl-tRNA(Gln) amidotransferase subunit A</fullName>
        <shortName evidence="10">Glu-ADT subunit A</shortName>
        <ecNumber evidence="3 10">6.3.5.7</ecNumber>
    </recommendedName>
</protein>
<dbReference type="SUPFAM" id="SSF75304">
    <property type="entry name" value="Amidase signature (AS) enzymes"/>
    <property type="match status" value="1"/>
</dbReference>
<evidence type="ECO:0000259" key="11">
    <source>
        <dbReference type="Pfam" id="PF01425"/>
    </source>
</evidence>
<evidence type="ECO:0000256" key="10">
    <source>
        <dbReference type="HAMAP-Rule" id="MF_00120"/>
    </source>
</evidence>
<dbReference type="GO" id="GO:0050567">
    <property type="term" value="F:glutaminyl-tRNA synthase (glutamine-hydrolyzing) activity"/>
    <property type="evidence" value="ECO:0007669"/>
    <property type="project" value="UniProtKB-UniRule"/>
</dbReference>
<evidence type="ECO:0000256" key="8">
    <source>
        <dbReference type="ARBA" id="ARBA00022917"/>
    </source>
</evidence>
<evidence type="ECO:0000256" key="7">
    <source>
        <dbReference type="ARBA" id="ARBA00022840"/>
    </source>
</evidence>
<dbReference type="GO" id="GO:0006412">
    <property type="term" value="P:translation"/>
    <property type="evidence" value="ECO:0007669"/>
    <property type="project" value="UniProtKB-UniRule"/>
</dbReference>
<keyword evidence="6 10" id="KW-0547">Nucleotide-binding</keyword>
<dbReference type="STRING" id="1565605.PG1C_00060"/>
<organism evidence="12 13">
    <name type="scientific">Rugosibacter aromaticivorans</name>
    <dbReference type="NCBI Taxonomy" id="1565605"/>
    <lineage>
        <taxon>Bacteria</taxon>
        <taxon>Pseudomonadati</taxon>
        <taxon>Pseudomonadota</taxon>
        <taxon>Betaproteobacteria</taxon>
        <taxon>Nitrosomonadales</taxon>
        <taxon>Sterolibacteriaceae</taxon>
        <taxon>Rugosibacter</taxon>
    </lineage>
</organism>
<keyword evidence="13" id="KW-1185">Reference proteome</keyword>
<evidence type="ECO:0000256" key="5">
    <source>
        <dbReference type="ARBA" id="ARBA00022598"/>
    </source>
</evidence>
<dbReference type="Pfam" id="PF01425">
    <property type="entry name" value="Amidase"/>
    <property type="match status" value="1"/>
</dbReference>
<sequence>MINASLKELSAALAQRKISAVELATLFLDRMERLNPTLNAFITTDRDKTLAQARCADEIRKVGAGDTAASLSDTPLNGIPLAHKDIFCTQGWRTTCGSKMLANFVSPYDAHVVERFAAAGMVTLGKLNMDEFAMGSSNETSFFGPVKNPWDVSRVPGGSSGGSAAAIAARLAPAATGTDTGGSIRQPAALCGLTGLKPTYGVVSRYGMIAFASSLDQAGPMAKSAEDCALMLTAMAGFDTRDSTSLERPAEDYSRHLNQPLTGLKIGLPKEFFGDGMDTDVRAAVEAALAEYRKLGATTVEVSLPHSELSVPAYYVIAPAEASSNLSRFDGVRYGYRAPDYGDLADMYSKTRAQGFGAEVKRRILIGTYVLSHGYYDAYYLKAQKIRRLIAADFTEAFTQCDVIMGPTSPSVAFAFGAKNADPVQMYLSDIYTISTNLAGLPGMSLPCGFGNAQLPNPMPVGLQIIGRWFDEARMLNVAHQYQQVTDWHMRMPEGMA</sequence>
<dbReference type="PATRIC" id="fig|1565605.3.peg.16"/>
<feature type="domain" description="Amidase" evidence="11">
    <location>
        <begin position="23"/>
        <end position="476"/>
    </location>
</feature>
<dbReference type="InterPro" id="IPR004412">
    <property type="entry name" value="GatA"/>
</dbReference>
<dbReference type="PROSITE" id="PS00571">
    <property type="entry name" value="AMIDASES"/>
    <property type="match status" value="1"/>
</dbReference>
<evidence type="ECO:0000256" key="6">
    <source>
        <dbReference type="ARBA" id="ARBA00022741"/>
    </source>
</evidence>
<dbReference type="PANTHER" id="PTHR11895">
    <property type="entry name" value="TRANSAMIDASE"/>
    <property type="match status" value="1"/>
</dbReference>
<dbReference type="GO" id="GO:0016740">
    <property type="term" value="F:transferase activity"/>
    <property type="evidence" value="ECO:0007669"/>
    <property type="project" value="UniProtKB-KW"/>
</dbReference>
<proteinExistence type="inferred from homology"/>
<dbReference type="Proteomes" id="UP000061603">
    <property type="component" value="Chromosome"/>
</dbReference>
<name>A0A0C5JIW7_9PROT</name>
<evidence type="ECO:0000313" key="12">
    <source>
        <dbReference type="EMBL" id="AJP47261.1"/>
    </source>
</evidence>
<dbReference type="InterPro" id="IPR036928">
    <property type="entry name" value="AS_sf"/>
</dbReference>
<dbReference type="Gene3D" id="3.90.1300.10">
    <property type="entry name" value="Amidase signature (AS) domain"/>
    <property type="match status" value="1"/>
</dbReference>
<evidence type="ECO:0000313" key="13">
    <source>
        <dbReference type="Proteomes" id="UP000061603"/>
    </source>
</evidence>
<feature type="active site" description="Charge relay system" evidence="10">
    <location>
        <position position="84"/>
    </location>
</feature>
<keyword evidence="8 10" id="KW-0648">Protein biosynthesis</keyword>
<feature type="active site" description="Charge relay system" evidence="10">
    <location>
        <position position="159"/>
    </location>
</feature>
<dbReference type="AlphaFoldDB" id="A0A0C5JIW7"/>
<dbReference type="InterPro" id="IPR023631">
    <property type="entry name" value="Amidase_dom"/>
</dbReference>
<feature type="active site" description="Acyl-ester intermediate" evidence="10">
    <location>
        <position position="183"/>
    </location>
</feature>
<dbReference type="GO" id="GO:0030956">
    <property type="term" value="C:glutamyl-tRNA(Gln) amidotransferase complex"/>
    <property type="evidence" value="ECO:0007669"/>
    <property type="project" value="InterPro"/>
</dbReference>
<evidence type="ECO:0000256" key="1">
    <source>
        <dbReference type="ARBA" id="ARBA00008069"/>
    </source>
</evidence>
<comment type="function">
    <text evidence="10">Allows the formation of correctly charged Gln-tRNA(Gln) through the transamidation of misacylated Glu-tRNA(Gln) in organisms which lack glutaminyl-tRNA synthetase. The reaction takes place in the presence of glutamine and ATP through an activated gamma-phospho-Glu-tRNA(Gln).</text>
</comment>